<dbReference type="AlphaFoldDB" id="A0A067R3H3"/>
<gene>
    <name evidence="1" type="ORF">L798_09497</name>
</gene>
<dbReference type="Proteomes" id="UP000027135">
    <property type="component" value="Unassembled WGS sequence"/>
</dbReference>
<sequence>MFMKTKESWRQNLNAALHKKVTVGITVVMRTCVAAKREGCHHVRVLATRCRRTHRESKKKKKTMPLDLTYTAAHTQNCNLGNLSMSCNPTTISDIQNTKKLNTEFTL</sequence>
<keyword evidence="2" id="KW-1185">Reference proteome</keyword>
<reference evidence="1 2" key="1">
    <citation type="journal article" date="2014" name="Nat. Commun.">
        <title>Molecular traces of alternative social organization in a termite genome.</title>
        <authorList>
            <person name="Terrapon N."/>
            <person name="Li C."/>
            <person name="Robertson H.M."/>
            <person name="Ji L."/>
            <person name="Meng X."/>
            <person name="Booth W."/>
            <person name="Chen Z."/>
            <person name="Childers C.P."/>
            <person name="Glastad K.M."/>
            <person name="Gokhale K."/>
            <person name="Gowin J."/>
            <person name="Gronenberg W."/>
            <person name="Hermansen R.A."/>
            <person name="Hu H."/>
            <person name="Hunt B.G."/>
            <person name="Huylmans A.K."/>
            <person name="Khalil S.M."/>
            <person name="Mitchell R.D."/>
            <person name="Munoz-Torres M.C."/>
            <person name="Mustard J.A."/>
            <person name="Pan H."/>
            <person name="Reese J.T."/>
            <person name="Scharf M.E."/>
            <person name="Sun F."/>
            <person name="Vogel H."/>
            <person name="Xiao J."/>
            <person name="Yang W."/>
            <person name="Yang Z."/>
            <person name="Yang Z."/>
            <person name="Zhou J."/>
            <person name="Zhu J."/>
            <person name="Brent C.S."/>
            <person name="Elsik C.G."/>
            <person name="Goodisman M.A."/>
            <person name="Liberles D.A."/>
            <person name="Roe R.M."/>
            <person name="Vargo E.L."/>
            <person name="Vilcinskas A."/>
            <person name="Wang J."/>
            <person name="Bornberg-Bauer E."/>
            <person name="Korb J."/>
            <person name="Zhang G."/>
            <person name="Liebig J."/>
        </authorList>
    </citation>
    <scope>NUCLEOTIDE SEQUENCE [LARGE SCALE GENOMIC DNA]</scope>
    <source>
        <tissue evidence="1">Whole organism</tissue>
    </source>
</reference>
<evidence type="ECO:0000313" key="1">
    <source>
        <dbReference type="EMBL" id="KDR16637.1"/>
    </source>
</evidence>
<dbReference type="InParanoid" id="A0A067R3H3"/>
<accession>A0A067R3H3</accession>
<proteinExistence type="predicted"/>
<name>A0A067R3H3_ZOONE</name>
<evidence type="ECO:0000313" key="2">
    <source>
        <dbReference type="Proteomes" id="UP000027135"/>
    </source>
</evidence>
<protein>
    <submittedName>
        <fullName evidence="1">Uncharacterized protein</fullName>
    </submittedName>
</protein>
<dbReference type="EMBL" id="KK852781">
    <property type="protein sequence ID" value="KDR16637.1"/>
    <property type="molecule type" value="Genomic_DNA"/>
</dbReference>
<organism evidence="1 2">
    <name type="scientific">Zootermopsis nevadensis</name>
    <name type="common">Dampwood termite</name>
    <dbReference type="NCBI Taxonomy" id="136037"/>
    <lineage>
        <taxon>Eukaryota</taxon>
        <taxon>Metazoa</taxon>
        <taxon>Ecdysozoa</taxon>
        <taxon>Arthropoda</taxon>
        <taxon>Hexapoda</taxon>
        <taxon>Insecta</taxon>
        <taxon>Pterygota</taxon>
        <taxon>Neoptera</taxon>
        <taxon>Polyneoptera</taxon>
        <taxon>Dictyoptera</taxon>
        <taxon>Blattodea</taxon>
        <taxon>Blattoidea</taxon>
        <taxon>Termitoidae</taxon>
        <taxon>Termopsidae</taxon>
        <taxon>Zootermopsis</taxon>
    </lineage>
</organism>